<dbReference type="AlphaFoldDB" id="A0A7X3LJ92"/>
<dbReference type="RefSeq" id="WP_160498752.1">
    <property type="nucleotide sequence ID" value="NZ_WUBI01000002.1"/>
</dbReference>
<keyword evidence="3" id="KW-1185">Reference proteome</keyword>
<dbReference type="InterPro" id="IPR003781">
    <property type="entry name" value="CoA-bd"/>
</dbReference>
<evidence type="ECO:0000259" key="1">
    <source>
        <dbReference type="SMART" id="SM00881"/>
    </source>
</evidence>
<accession>A0A7X3LJ92</accession>
<evidence type="ECO:0000313" key="2">
    <source>
        <dbReference type="EMBL" id="MWV45169.1"/>
    </source>
</evidence>
<dbReference type="SMART" id="SM00881">
    <property type="entry name" value="CoA_binding"/>
    <property type="match status" value="1"/>
</dbReference>
<sequence>MSFENPTRDEIKKILVGAGNIAVVGLSDKTDRTSFMVAQAMQSRGYRIIPVNPAAAGKQILGETCYASLKDIPEPVDIVNVFRRSEYCADVAREAADIKANVLWLQLGIVNDEAAAIAEQSGMRAIMDRCIKVEEAVTQPNRSGKGQN</sequence>
<dbReference type="PANTHER" id="PTHR33303">
    <property type="entry name" value="CYTOPLASMIC PROTEIN-RELATED"/>
    <property type="match status" value="1"/>
</dbReference>
<dbReference type="PANTHER" id="PTHR33303:SF2">
    <property type="entry name" value="COA-BINDING DOMAIN-CONTAINING PROTEIN"/>
    <property type="match status" value="1"/>
</dbReference>
<protein>
    <submittedName>
        <fullName evidence="2">CoA-binding protein</fullName>
    </submittedName>
</protein>
<dbReference type="InterPro" id="IPR036291">
    <property type="entry name" value="NAD(P)-bd_dom_sf"/>
</dbReference>
<organism evidence="2 3">
    <name type="scientific">Paenibacillus dendrobii</name>
    <dbReference type="NCBI Taxonomy" id="2691084"/>
    <lineage>
        <taxon>Bacteria</taxon>
        <taxon>Bacillati</taxon>
        <taxon>Bacillota</taxon>
        <taxon>Bacilli</taxon>
        <taxon>Bacillales</taxon>
        <taxon>Paenibacillaceae</taxon>
        <taxon>Paenibacillus</taxon>
    </lineage>
</organism>
<name>A0A7X3LJ92_9BACL</name>
<dbReference type="Pfam" id="PF13380">
    <property type="entry name" value="CoA_binding_2"/>
    <property type="match status" value="1"/>
</dbReference>
<reference evidence="2 3" key="1">
    <citation type="submission" date="2019-12" db="EMBL/GenBank/DDBJ databases">
        <title>Paenibacillus sp. nov., an endophytic bacterium isolated from the stem of Dendrobium.</title>
        <authorList>
            <person name="Zhao R."/>
        </authorList>
    </citation>
    <scope>NUCLEOTIDE SEQUENCE [LARGE SCALE GENOMIC DNA]</scope>
    <source>
        <strain evidence="2 3">HJL G12</strain>
    </source>
</reference>
<proteinExistence type="predicted"/>
<dbReference type="EMBL" id="WUBI01000002">
    <property type="protein sequence ID" value="MWV45169.1"/>
    <property type="molecule type" value="Genomic_DNA"/>
</dbReference>
<feature type="domain" description="CoA-binding" evidence="1">
    <location>
        <begin position="15"/>
        <end position="109"/>
    </location>
</feature>
<comment type="caution">
    <text evidence="2">The sequence shown here is derived from an EMBL/GenBank/DDBJ whole genome shotgun (WGS) entry which is preliminary data.</text>
</comment>
<evidence type="ECO:0000313" key="3">
    <source>
        <dbReference type="Proteomes" id="UP000460318"/>
    </source>
</evidence>
<dbReference type="SUPFAM" id="SSF51735">
    <property type="entry name" value="NAD(P)-binding Rossmann-fold domains"/>
    <property type="match status" value="1"/>
</dbReference>
<dbReference type="Gene3D" id="3.40.50.720">
    <property type="entry name" value="NAD(P)-binding Rossmann-like Domain"/>
    <property type="match status" value="1"/>
</dbReference>
<gene>
    <name evidence="2" type="ORF">GRF59_16205</name>
</gene>
<dbReference type="Proteomes" id="UP000460318">
    <property type="component" value="Unassembled WGS sequence"/>
</dbReference>